<dbReference type="SUPFAM" id="SSF56112">
    <property type="entry name" value="Protein kinase-like (PK-like)"/>
    <property type="match status" value="1"/>
</dbReference>
<keyword evidence="4 5" id="KW-0067">ATP-binding</keyword>
<dbReference type="InterPro" id="IPR008271">
    <property type="entry name" value="Ser/Thr_kinase_AS"/>
</dbReference>
<dbReference type="Gene3D" id="1.10.510.10">
    <property type="entry name" value="Transferase(Phosphotransferase) domain 1"/>
    <property type="match status" value="1"/>
</dbReference>
<dbReference type="Pfam" id="PF00069">
    <property type="entry name" value="Pkinase"/>
    <property type="match status" value="1"/>
</dbReference>
<feature type="domain" description="Protein kinase" evidence="8">
    <location>
        <begin position="401"/>
        <end position="676"/>
    </location>
</feature>
<sequence>MDSMPESLPVPQPPEREAAPPGPIRDISADKRRSWLLVNAMTLVFIVIAVAGGWTYLQVRGSLREMRTAGLTSLVESESRAVLIWIDEKKRDALRWASTAQVRRPAAELAAMARRGDDSRTICAAPAQRALRAELAPFTSIEETAAFHLITRDGLILASQFEENCGRRIASADLIARLAPVFSRRPVFIPPWFETDRMGLSGALDVHHPLDWVEAPVLGDQGEVFAALGFGRYTSQGFAKLMSISAPDTTREAYAFDVRGLMLSESRYTPALREAGRLGQDESSVLRIEVRDPTDEKHPLTSLARQALDGFDVGEISGAIVEPYRNYRGVMVIGAWRRLVEKRLVIAVEIEAAEAFAPLQHVQIAFGALLALALASTIAAGALSLVAIRLRMREARRVGAYVIEGRIGGGGMSDVYRARHALLKRPAAVKVLKGHLASDEVTTRFEREARLCSRLTHPNTIEIFDFGRTRDGQPYYAMEYLRGVSLEDLVARDGPQPVARTIHLMRQACGSLREAHGLGLVHRDIKPQNLMLCVQGGSFDLLKVVDFGLVKETRDTDTRDITQYAKVLGTPLYMAPERLRNPADADARSDIYGLAAVAAFLLTGRRLFEAATEHDLIHQVLDTVAPTPTQQGARDVPAELEALIARSLSKDREARPASIAEFDHVLAELATRHPWSEEEARAWWESRASALAVDWQDPPPSAP</sequence>
<dbReference type="InterPro" id="IPR017441">
    <property type="entry name" value="Protein_kinase_ATP_BS"/>
</dbReference>
<dbReference type="InParanoid" id="A0A6M4H5X7"/>
<keyword evidence="10" id="KW-1185">Reference proteome</keyword>
<dbReference type="SMART" id="SM00220">
    <property type="entry name" value="S_TKc"/>
    <property type="match status" value="1"/>
</dbReference>
<keyword evidence="3 9" id="KW-0418">Kinase</keyword>
<evidence type="ECO:0000256" key="7">
    <source>
        <dbReference type="SAM" id="Phobius"/>
    </source>
</evidence>
<gene>
    <name evidence="9" type="primary">pknD_3</name>
    <name evidence="9" type="ORF">DSM104440_00705</name>
</gene>
<evidence type="ECO:0000256" key="5">
    <source>
        <dbReference type="PROSITE-ProRule" id="PRU10141"/>
    </source>
</evidence>
<evidence type="ECO:0000313" key="10">
    <source>
        <dbReference type="Proteomes" id="UP000503096"/>
    </source>
</evidence>
<dbReference type="PROSITE" id="PS00107">
    <property type="entry name" value="PROTEIN_KINASE_ATP"/>
    <property type="match status" value="1"/>
</dbReference>
<evidence type="ECO:0000259" key="8">
    <source>
        <dbReference type="PROSITE" id="PS50011"/>
    </source>
</evidence>
<dbReference type="Gene3D" id="3.30.200.20">
    <property type="entry name" value="Phosphorylase Kinase, domain 1"/>
    <property type="match status" value="1"/>
</dbReference>
<feature type="region of interest" description="Disordered" evidence="6">
    <location>
        <begin position="1"/>
        <end position="26"/>
    </location>
</feature>
<accession>A0A6M4H5X7</accession>
<evidence type="ECO:0000256" key="6">
    <source>
        <dbReference type="SAM" id="MobiDB-lite"/>
    </source>
</evidence>
<dbReference type="GO" id="GO:0004674">
    <property type="term" value="F:protein serine/threonine kinase activity"/>
    <property type="evidence" value="ECO:0007669"/>
    <property type="project" value="UniProtKB-EC"/>
</dbReference>
<dbReference type="EC" id="2.7.11.1" evidence="9"/>
<dbReference type="EMBL" id="CP053073">
    <property type="protein sequence ID" value="QJR13914.1"/>
    <property type="molecule type" value="Genomic_DNA"/>
</dbReference>
<feature type="transmembrane region" description="Helical" evidence="7">
    <location>
        <begin position="364"/>
        <end position="388"/>
    </location>
</feature>
<dbReference type="PROSITE" id="PS50011">
    <property type="entry name" value="PROTEIN_KINASE_DOM"/>
    <property type="match status" value="1"/>
</dbReference>
<feature type="transmembrane region" description="Helical" evidence="7">
    <location>
        <begin position="35"/>
        <end position="57"/>
    </location>
</feature>
<proteinExistence type="predicted"/>
<reference evidence="9 10" key="1">
    <citation type="submission" date="2020-04" db="EMBL/GenBank/DDBJ databases">
        <title>Usitatibacter rugosus gen. nov., sp. nov. and Usitatibacter palustris sp. nov., novel members of Usitatibacteraceae fam. nov. within the order Nitrosomonadales isolated from soil.</title>
        <authorList>
            <person name="Huber K.J."/>
            <person name="Neumann-Schaal M."/>
            <person name="Geppert A."/>
            <person name="Luckner M."/>
            <person name="Wanner G."/>
            <person name="Overmann J."/>
        </authorList>
    </citation>
    <scope>NUCLEOTIDE SEQUENCE [LARGE SCALE GENOMIC DNA]</scope>
    <source>
        <strain evidence="9 10">Swamp67</strain>
    </source>
</reference>
<feature type="binding site" evidence="5">
    <location>
        <position position="430"/>
    </location>
    <ligand>
        <name>ATP</name>
        <dbReference type="ChEBI" id="CHEBI:30616"/>
    </ligand>
</feature>
<keyword evidence="2 5" id="KW-0547">Nucleotide-binding</keyword>
<evidence type="ECO:0000256" key="3">
    <source>
        <dbReference type="ARBA" id="ARBA00022777"/>
    </source>
</evidence>
<name>A0A6M4H5X7_9PROT</name>
<keyword evidence="7" id="KW-0472">Membrane</keyword>
<evidence type="ECO:0000256" key="4">
    <source>
        <dbReference type="ARBA" id="ARBA00022840"/>
    </source>
</evidence>
<keyword evidence="7" id="KW-1133">Transmembrane helix</keyword>
<evidence type="ECO:0000256" key="1">
    <source>
        <dbReference type="ARBA" id="ARBA00022679"/>
    </source>
</evidence>
<keyword evidence="1 9" id="KW-0808">Transferase</keyword>
<dbReference type="CDD" id="cd14014">
    <property type="entry name" value="STKc_PknB_like"/>
    <property type="match status" value="1"/>
</dbReference>
<evidence type="ECO:0000313" key="9">
    <source>
        <dbReference type="EMBL" id="QJR13914.1"/>
    </source>
</evidence>
<protein>
    <submittedName>
        <fullName evidence="9">Serine/threonine-protein kinase PknD</fullName>
        <ecNumber evidence="9">2.7.11.1</ecNumber>
    </submittedName>
</protein>
<dbReference type="KEGG" id="upl:DSM104440_00705"/>
<dbReference type="PANTHER" id="PTHR43289:SF6">
    <property type="entry name" value="SERINE_THREONINE-PROTEIN KINASE NEKL-3"/>
    <property type="match status" value="1"/>
</dbReference>
<dbReference type="InterPro" id="IPR000719">
    <property type="entry name" value="Prot_kinase_dom"/>
</dbReference>
<dbReference type="AlphaFoldDB" id="A0A6M4H5X7"/>
<evidence type="ECO:0000256" key="2">
    <source>
        <dbReference type="ARBA" id="ARBA00022741"/>
    </source>
</evidence>
<organism evidence="9 10">
    <name type="scientific">Usitatibacter palustris</name>
    <dbReference type="NCBI Taxonomy" id="2732487"/>
    <lineage>
        <taxon>Bacteria</taxon>
        <taxon>Pseudomonadati</taxon>
        <taxon>Pseudomonadota</taxon>
        <taxon>Betaproteobacteria</taxon>
        <taxon>Nitrosomonadales</taxon>
        <taxon>Usitatibacteraceae</taxon>
        <taxon>Usitatibacter</taxon>
    </lineage>
</organism>
<dbReference type="Proteomes" id="UP000503096">
    <property type="component" value="Chromosome"/>
</dbReference>
<dbReference type="InterPro" id="IPR011009">
    <property type="entry name" value="Kinase-like_dom_sf"/>
</dbReference>
<keyword evidence="7" id="KW-0812">Transmembrane</keyword>
<dbReference type="GO" id="GO:0005524">
    <property type="term" value="F:ATP binding"/>
    <property type="evidence" value="ECO:0007669"/>
    <property type="project" value="UniProtKB-UniRule"/>
</dbReference>
<dbReference type="PROSITE" id="PS00108">
    <property type="entry name" value="PROTEIN_KINASE_ST"/>
    <property type="match status" value="1"/>
</dbReference>
<dbReference type="PANTHER" id="PTHR43289">
    <property type="entry name" value="MITOGEN-ACTIVATED PROTEIN KINASE KINASE KINASE 20-RELATED"/>
    <property type="match status" value="1"/>
</dbReference>